<accession>A0A9P1A2R7</accession>
<dbReference type="AlphaFoldDB" id="A0A9P1A2R7"/>
<organism evidence="2 3">
    <name type="scientific">Cuscuta europaea</name>
    <name type="common">European dodder</name>
    <dbReference type="NCBI Taxonomy" id="41803"/>
    <lineage>
        <taxon>Eukaryota</taxon>
        <taxon>Viridiplantae</taxon>
        <taxon>Streptophyta</taxon>
        <taxon>Embryophyta</taxon>
        <taxon>Tracheophyta</taxon>
        <taxon>Spermatophyta</taxon>
        <taxon>Magnoliopsida</taxon>
        <taxon>eudicotyledons</taxon>
        <taxon>Gunneridae</taxon>
        <taxon>Pentapetalae</taxon>
        <taxon>asterids</taxon>
        <taxon>lamiids</taxon>
        <taxon>Solanales</taxon>
        <taxon>Convolvulaceae</taxon>
        <taxon>Cuscuteae</taxon>
        <taxon>Cuscuta</taxon>
        <taxon>Cuscuta subgen. Cuscuta</taxon>
    </lineage>
</organism>
<evidence type="ECO:0000313" key="3">
    <source>
        <dbReference type="Proteomes" id="UP001152484"/>
    </source>
</evidence>
<comment type="caution">
    <text evidence="2">The sequence shown here is derived from an EMBL/GenBank/DDBJ whole genome shotgun (WGS) entry which is preliminary data.</text>
</comment>
<dbReference type="InterPro" id="IPR004902">
    <property type="entry name" value="Rhabdo_ncap_2"/>
</dbReference>
<proteinExistence type="predicted"/>
<reference evidence="2" key="1">
    <citation type="submission" date="2022-07" db="EMBL/GenBank/DDBJ databases">
        <authorList>
            <person name="Macas J."/>
            <person name="Novak P."/>
            <person name="Neumann P."/>
        </authorList>
    </citation>
    <scope>NUCLEOTIDE SEQUENCE</scope>
</reference>
<dbReference type="OrthoDB" id="1710629at2759"/>
<keyword evidence="3" id="KW-1185">Reference proteome</keyword>
<sequence>MDHKENLNNYLRQLKARAQNTIQPQATVPRTAEGIDPSIMMQLDLTDPHAILRAKLALLSLKKPMAPAANKLRYVDVPNLTATLQIVEKDFPDNKYLDEEGVFVQRKDLAELCEIGRQTIPMFSTGFNTEGVVALFTLAYNLRIPHTEGEGYIFEEMSPEVAAMDADGATLINVQYSGAHTEMCCGLSNNPDRDAIFYCYLAASTLRLFTKSPENYIGAWTNILQRFCGFYGFSPPITPIPPTQQAMAGLHSAFSSDYRMKMTLYKLLYHTQNDMKHEGLRRFLYEIHLANSGLHAVGIFANLCISLGMNSKHILQTMYTPEFERQIDALSDFVRMMTTKGEGYDKRMWRFGRVFNENFMSTLQTKACPKFVYILACMLKTEDPAKCRNILDIVQIKGLSEAVKMKCSLVAQNLLNAFRSSEDQNEALAQ</sequence>
<comment type="subcellular location">
    <subcellularLocation>
        <location evidence="1">Virion</location>
    </subcellularLocation>
</comment>
<name>A0A9P1A2R7_CUSEU</name>
<dbReference type="EMBL" id="CAMAPE010000080">
    <property type="protein sequence ID" value="CAH9119627.1"/>
    <property type="molecule type" value="Genomic_DNA"/>
</dbReference>
<gene>
    <name evidence="2" type="ORF">CEURO_LOCUS22399</name>
</gene>
<evidence type="ECO:0000313" key="2">
    <source>
        <dbReference type="EMBL" id="CAH9119627.1"/>
    </source>
</evidence>
<evidence type="ECO:0000256" key="1">
    <source>
        <dbReference type="ARBA" id="ARBA00004328"/>
    </source>
</evidence>
<protein>
    <submittedName>
        <fullName evidence="2">Uncharacterized protein</fullName>
    </submittedName>
</protein>
<dbReference type="Proteomes" id="UP001152484">
    <property type="component" value="Unassembled WGS sequence"/>
</dbReference>
<dbReference type="Pfam" id="PF03216">
    <property type="entry name" value="Rhabdo_ncap_2"/>
    <property type="match status" value="1"/>
</dbReference>